<evidence type="ECO:0000256" key="2">
    <source>
        <dbReference type="ARBA" id="ARBA00022705"/>
    </source>
</evidence>
<protein>
    <submittedName>
        <fullName evidence="3">Replication protein</fullName>
    </submittedName>
</protein>
<dbReference type="GO" id="GO:0003677">
    <property type="term" value="F:DNA binding"/>
    <property type="evidence" value="ECO:0007669"/>
    <property type="project" value="InterPro"/>
</dbReference>
<evidence type="ECO:0000313" key="3">
    <source>
        <dbReference type="EMBL" id="GAN97342.1"/>
    </source>
</evidence>
<accession>A0A0D6Q1A0</accession>
<evidence type="ECO:0000256" key="1">
    <source>
        <dbReference type="ARBA" id="ARBA00008909"/>
    </source>
</evidence>
<comment type="similarity">
    <text evidence="1">Belongs to the Gram-positive plasmids replication protein type 1 family.</text>
</comment>
<comment type="caution">
    <text evidence="3">The sequence shown here is derived from an EMBL/GenBank/DDBJ whole genome shotgun (WGS) entry which is preliminary data.</text>
</comment>
<evidence type="ECO:0000313" key="4">
    <source>
        <dbReference type="Proteomes" id="UP000032675"/>
    </source>
</evidence>
<gene>
    <name evidence="3" type="ORF">Geu3261_0163_009</name>
</gene>
<reference evidence="3 4" key="1">
    <citation type="submission" date="2012-11" db="EMBL/GenBank/DDBJ databases">
        <title>Whole genome sequence of Gluconacetobacter europaeus NBRC3261.</title>
        <authorList>
            <person name="Azuma Y."/>
            <person name="Higashiura N."/>
            <person name="Hirakawa H."/>
            <person name="Matsushita K."/>
        </authorList>
    </citation>
    <scope>NUCLEOTIDE SEQUENCE [LARGE SCALE GENOMIC DNA]</scope>
    <source>
        <strain evidence="3 4">NBRC 3261</strain>
    </source>
</reference>
<dbReference type="Proteomes" id="UP000032675">
    <property type="component" value="Unassembled WGS sequence"/>
</dbReference>
<proteinExistence type="inferred from homology"/>
<dbReference type="InterPro" id="IPR000989">
    <property type="entry name" value="Rep"/>
</dbReference>
<dbReference type="GO" id="GO:0006260">
    <property type="term" value="P:DNA replication"/>
    <property type="evidence" value="ECO:0007669"/>
    <property type="project" value="UniProtKB-KW"/>
</dbReference>
<sequence length="337" mass="36978">MLNVGPGTASLVVREGKTGARADIEGTASCKSAWACPVCAPRLADARAKALYPQVVQAMEAGFSAFLLTFTCRHKRKMPLSGLMTRLKAAWRALMQSGDYRDWSARFVDKPKWSRGWDMTHGQHGWHPHLHMMLLLPVGAVDADAADLLGFWLKQARLAGLSVTRGAQDVRRLDNPEAVARYAVSPAAVYEALALAKKQGNGGGLTPFQILEMAISDQKSGVSGSKWVALWREYVRTTKGSRLVGTSRNLTLKPDADLALVDEVTPVDRSIAFDRVAVRALDRANLMPKLLSVAENEDCPWSRRAACLSFLKAHRISGRFWSLPVVEPYDQQRGGPT</sequence>
<dbReference type="Pfam" id="PF01446">
    <property type="entry name" value="Rep_1"/>
    <property type="match status" value="1"/>
</dbReference>
<organism evidence="3 4">
    <name type="scientific">Komagataeibacter europaeus NBRC 3261</name>
    <dbReference type="NCBI Taxonomy" id="1234669"/>
    <lineage>
        <taxon>Bacteria</taxon>
        <taxon>Pseudomonadati</taxon>
        <taxon>Pseudomonadota</taxon>
        <taxon>Alphaproteobacteria</taxon>
        <taxon>Acetobacterales</taxon>
        <taxon>Acetobacteraceae</taxon>
        <taxon>Komagataeibacter</taxon>
    </lineage>
</organism>
<dbReference type="EMBL" id="BANI01000143">
    <property type="protein sequence ID" value="GAN97342.1"/>
    <property type="molecule type" value="Genomic_DNA"/>
</dbReference>
<name>A0A0D6Q1A0_KOMEU</name>
<dbReference type="AlphaFoldDB" id="A0A0D6Q1A0"/>
<keyword evidence="2" id="KW-0235">DNA replication</keyword>